<dbReference type="Pfam" id="PF13041">
    <property type="entry name" value="PPR_2"/>
    <property type="match status" value="3"/>
</dbReference>
<dbReference type="OrthoDB" id="185373at2759"/>
<dbReference type="NCBIfam" id="TIGR00756">
    <property type="entry name" value="PPR"/>
    <property type="match status" value="1"/>
</dbReference>
<dbReference type="EMBL" id="PJQM01001218">
    <property type="protein sequence ID" value="RCI02896.1"/>
    <property type="molecule type" value="Genomic_DNA"/>
</dbReference>
<evidence type="ECO:0000313" key="4">
    <source>
        <dbReference type="Proteomes" id="UP000253551"/>
    </source>
</evidence>
<accession>A0A367KL18</accession>
<evidence type="ECO:0008006" key="5">
    <source>
        <dbReference type="Google" id="ProtNLM"/>
    </source>
</evidence>
<name>A0A367KL18_RHIST</name>
<dbReference type="InterPro" id="IPR002885">
    <property type="entry name" value="PPR_rpt"/>
</dbReference>
<dbReference type="STRING" id="4846.A0A367KL18"/>
<dbReference type="Gene3D" id="1.25.40.10">
    <property type="entry name" value="Tetratricopeptide repeat domain"/>
    <property type="match status" value="3"/>
</dbReference>
<dbReference type="Proteomes" id="UP000253551">
    <property type="component" value="Unassembled WGS sequence"/>
</dbReference>
<dbReference type="PANTHER" id="PTHR47933">
    <property type="entry name" value="PENTATRICOPEPTIDE REPEAT-CONTAINING PROTEIN 1, MITOCHONDRIAL"/>
    <property type="match status" value="1"/>
</dbReference>
<evidence type="ECO:0000313" key="3">
    <source>
        <dbReference type="EMBL" id="RCI02896.1"/>
    </source>
</evidence>
<feature type="repeat" description="PPR" evidence="2">
    <location>
        <begin position="245"/>
        <end position="279"/>
    </location>
</feature>
<reference evidence="3 4" key="1">
    <citation type="journal article" date="2018" name="G3 (Bethesda)">
        <title>Phylogenetic and Phylogenomic Definition of Rhizopus Species.</title>
        <authorList>
            <person name="Gryganskyi A.P."/>
            <person name="Golan J."/>
            <person name="Dolatabadi S."/>
            <person name="Mondo S."/>
            <person name="Robb S."/>
            <person name="Idnurm A."/>
            <person name="Muszewska A."/>
            <person name="Steczkiewicz K."/>
            <person name="Masonjones S."/>
            <person name="Liao H.L."/>
            <person name="Gajdeczka M.T."/>
            <person name="Anike F."/>
            <person name="Vuek A."/>
            <person name="Anishchenko I.M."/>
            <person name="Voigt K."/>
            <person name="de Hoog G.S."/>
            <person name="Smith M.E."/>
            <person name="Heitman J."/>
            <person name="Vilgalys R."/>
            <person name="Stajich J.E."/>
        </authorList>
    </citation>
    <scope>NUCLEOTIDE SEQUENCE [LARGE SCALE GENOMIC DNA]</scope>
    <source>
        <strain evidence="3 4">LSU 92-RS-03</strain>
    </source>
</reference>
<dbReference type="InterPro" id="IPR011990">
    <property type="entry name" value="TPR-like_helical_dom_sf"/>
</dbReference>
<feature type="repeat" description="PPR" evidence="2">
    <location>
        <begin position="103"/>
        <end position="139"/>
    </location>
</feature>
<evidence type="ECO:0000256" key="1">
    <source>
        <dbReference type="ARBA" id="ARBA00022737"/>
    </source>
</evidence>
<comment type="caution">
    <text evidence="3">The sequence shown here is derived from an EMBL/GenBank/DDBJ whole genome shotgun (WGS) entry which is preliminary data.</text>
</comment>
<evidence type="ECO:0000256" key="2">
    <source>
        <dbReference type="PROSITE-ProRule" id="PRU00708"/>
    </source>
</evidence>
<sequence length="507" mass="58630">MVLRPLLCSRKLLYLYQQRLLTRPSCLHRLYSTRLDASFKDSLLNYDVTRDINTLVKQLPKTGSQTGIAPMYNAVLSKCVSKHELDHIQQITNLMKERGVQMDTATYNILMRLKLSKREIQQEESFEVYNDMMSRSIKPNTATFNTFIKYACQHQHWAAIPQWLNLMKEHAIEPNRITAQTIFRSLVTNPTNTSLLEALDSIASAVSFDREPFLNAGIVALIKDNKNSIALQLLNTLFEYEKPKSAHSYNIMITALCRQGDLDIAHNVLNAMIHNSKIPNPDVITFTSLIHGIIKRGGDEKEQLDAIINIYTKLLNFGLRSNNVLDSVLLAYFIKHQDARKPEAIEAMCDLILNNKEKARSPRQHGDIQLVEMYIYNMMMDFYFLQSRTQKQSQLPKQPFILLRHAVEQRKLNPTTSTLNIFVRGLADYHQDLNAAEKVLEFFVRRGVKINERTLWFLVKSALKQDKIEKAHNWIQEYEKDRAIEGDGLLWFKSQVMKWGVKDDTPV</sequence>
<dbReference type="InterPro" id="IPR051240">
    <property type="entry name" value="Mito_RNA-Proc/Resp"/>
</dbReference>
<dbReference type="GO" id="GO:0003729">
    <property type="term" value="F:mRNA binding"/>
    <property type="evidence" value="ECO:0007669"/>
    <property type="project" value="TreeGrafter"/>
</dbReference>
<keyword evidence="1" id="KW-0677">Repeat</keyword>
<keyword evidence="4" id="KW-1185">Reference proteome</keyword>
<dbReference type="PANTHER" id="PTHR47933:SF11">
    <property type="entry name" value="PENTATRICOPEPTIDE REPEAT-CONTAINING PROTEIN 2"/>
    <property type="match status" value="1"/>
</dbReference>
<dbReference type="PROSITE" id="PS51375">
    <property type="entry name" value="PPR"/>
    <property type="match status" value="2"/>
</dbReference>
<dbReference type="AlphaFoldDB" id="A0A367KL18"/>
<organism evidence="3 4">
    <name type="scientific">Rhizopus stolonifer</name>
    <name type="common">Rhizopus nigricans</name>
    <dbReference type="NCBI Taxonomy" id="4846"/>
    <lineage>
        <taxon>Eukaryota</taxon>
        <taxon>Fungi</taxon>
        <taxon>Fungi incertae sedis</taxon>
        <taxon>Mucoromycota</taxon>
        <taxon>Mucoromycotina</taxon>
        <taxon>Mucoromycetes</taxon>
        <taxon>Mucorales</taxon>
        <taxon>Mucorineae</taxon>
        <taxon>Rhizopodaceae</taxon>
        <taxon>Rhizopus</taxon>
    </lineage>
</organism>
<gene>
    <name evidence="3" type="ORF">CU098_007290</name>
</gene>
<proteinExistence type="predicted"/>
<protein>
    <recommendedName>
        <fullName evidence="5">Pentacotripeptide-repeat region of PRORP domain-containing protein</fullName>
    </recommendedName>
</protein>